<dbReference type="Gene3D" id="2.40.170.20">
    <property type="entry name" value="TonB-dependent receptor, beta-barrel domain"/>
    <property type="match status" value="1"/>
</dbReference>
<evidence type="ECO:0000256" key="3">
    <source>
        <dbReference type="ARBA" id="ARBA00022452"/>
    </source>
</evidence>
<gene>
    <name evidence="9" type="ORF">KM029_24055</name>
</gene>
<reference evidence="9 10" key="1">
    <citation type="submission" date="2021-05" db="EMBL/GenBank/DDBJ databases">
        <title>Comparative genomic studies on the polysaccharide-degrading batcterial strains of the Flammeovirga genus.</title>
        <authorList>
            <person name="Zewei F."/>
            <person name="Zheng Z."/>
            <person name="Yu L."/>
            <person name="Ruyue G."/>
            <person name="Yanhong M."/>
            <person name="Yuanyuan C."/>
            <person name="Jingyan G."/>
            <person name="Wenjun H."/>
        </authorList>
    </citation>
    <scope>NUCLEOTIDE SEQUENCE [LARGE SCALE GENOMIC DNA]</scope>
    <source>
        <strain evidence="9 10">YS10</strain>
    </source>
</reference>
<dbReference type="Pfam" id="PF13715">
    <property type="entry name" value="CarbopepD_reg_2"/>
    <property type="match status" value="1"/>
</dbReference>
<evidence type="ECO:0000256" key="7">
    <source>
        <dbReference type="PROSITE-ProRule" id="PRU01360"/>
    </source>
</evidence>
<dbReference type="NCBIfam" id="TIGR04056">
    <property type="entry name" value="OMP_RagA_SusC"/>
    <property type="match status" value="1"/>
</dbReference>
<evidence type="ECO:0000256" key="5">
    <source>
        <dbReference type="ARBA" id="ARBA00023136"/>
    </source>
</evidence>
<dbReference type="PROSITE" id="PS52016">
    <property type="entry name" value="TONB_DEPENDENT_REC_3"/>
    <property type="match status" value="1"/>
</dbReference>
<evidence type="ECO:0000256" key="4">
    <source>
        <dbReference type="ARBA" id="ARBA00022692"/>
    </source>
</evidence>
<name>A0ABX8H3F6_9BACT</name>
<keyword evidence="2 7" id="KW-0813">Transport</keyword>
<evidence type="ECO:0000256" key="2">
    <source>
        <dbReference type="ARBA" id="ARBA00022448"/>
    </source>
</evidence>
<dbReference type="InterPro" id="IPR008969">
    <property type="entry name" value="CarboxyPept-like_regulatory"/>
</dbReference>
<dbReference type="InterPro" id="IPR036942">
    <property type="entry name" value="Beta-barrel_TonB_sf"/>
</dbReference>
<keyword evidence="6 7" id="KW-0998">Cell outer membrane</keyword>
<dbReference type="InterPro" id="IPR023997">
    <property type="entry name" value="TonB-dep_OMP_SusC/RagA_CS"/>
</dbReference>
<comment type="similarity">
    <text evidence="7">Belongs to the TonB-dependent receptor family.</text>
</comment>
<dbReference type="RefSeq" id="WP_144076349.1">
    <property type="nucleotide sequence ID" value="NZ_CP076129.1"/>
</dbReference>
<dbReference type="InterPro" id="IPR039426">
    <property type="entry name" value="TonB-dep_rcpt-like"/>
</dbReference>
<dbReference type="InterPro" id="IPR037066">
    <property type="entry name" value="Plug_dom_sf"/>
</dbReference>
<sequence>MKSLRFFKNLLLSILIIFTVSLNIQAQGRKISGKVIDQNGSMSLPGVNVAIKGTTIGTITNFDGEFSIEVGDGPQFLTFSFIGYLPQEIDVTSISNVNVSLIEDVEQLEEVVVVGYGVQKKSVVTGAIAGVKADEITETPVSSAAQALQGRTPGVMVNSVSGQPGAGVDIRVRGTGSNGSNSPLFVVDGMQMDNIDFLNPNDIASMEVLKDAASSAIYGSRGANGVIMITTKKGKSGESTITYDGYYGIQHASNTSDVLNASQYMSLHNQGAVNAGRSPIYSESDIANPSVDTNWQNEMFETAPIQSHSISSSGGSENSTYLASMSYFGQEGIVAPEKSQFDRYTFRLNSTHKISNTLNAGVNVTYVREEKSGIHEQDQFGSVLQNGLLHDPLTPVYETDPQKIEVYDGMSPSPVKGSNGQYYGISDQALREIVNPLAQIETTNEENLSNKFIGNVFLEYKPMNVEGLRFKTDFGIESGSWANRNYSPEAYYNPVNMVTTSSVNQSQGQYDTWQWENIVTYDKTFNDVHKFSALGGMTMRQSSGTDVYGSASNMQLPGWEYGYVGNGSEADQKSDGGMYDHRLLSYFGRVGYDYDEKYLFSATIRYDGSSNFGPNYQYGFFPSLQAGWVVTNEDFLKYNETINFLKLRASWGKVGNENIPPFGYMSTFGQTASYPLGYDGVPVPGYGLTRMENPDLKWEAAQEFNFGVDAGFFDDALLATMDVYSRERQDLLGTKPVPGYTGLDNPITNLGTVQNKGVELALTYQNNKNPFKYSVTANASYNDNTVTEVNNTDGKIYGGGLHGMSGNMMMEEGHSLPYFYGYKTDGVFQTEAEAQQYNEMYGMNAVAGDIRYTDTNGDGVIDENDRTDIGSPVHDWTYGLTIKFDYKGFDFSMFWQGQAGAERINATTRVDLIESQNYTTRYMDSWTPENGSNTMPRFTHDDTNNNYSWMNDMVHIENASYIRLQNVQVGYTLPQSVSKKAGMSRCRIYLSGNNLYTFTNYSGMDPAAGNTNDVMNSGFDMGSYPTAASYLIGLNVTF</sequence>
<keyword evidence="3 7" id="KW-1134">Transmembrane beta strand</keyword>
<keyword evidence="9" id="KW-0675">Receptor</keyword>
<dbReference type="EMBL" id="CP076129">
    <property type="protein sequence ID" value="QWG09680.1"/>
    <property type="molecule type" value="Genomic_DNA"/>
</dbReference>
<keyword evidence="10" id="KW-1185">Reference proteome</keyword>
<feature type="domain" description="TonB-dependent receptor plug" evidence="8">
    <location>
        <begin position="123"/>
        <end position="226"/>
    </location>
</feature>
<dbReference type="NCBIfam" id="TIGR04057">
    <property type="entry name" value="SusC_RagA_signa"/>
    <property type="match status" value="1"/>
</dbReference>
<dbReference type="Pfam" id="PF07715">
    <property type="entry name" value="Plug"/>
    <property type="match status" value="1"/>
</dbReference>
<protein>
    <submittedName>
        <fullName evidence="9">TonB-dependent receptor</fullName>
    </submittedName>
</protein>
<evidence type="ECO:0000256" key="1">
    <source>
        <dbReference type="ARBA" id="ARBA00004571"/>
    </source>
</evidence>
<dbReference type="Gene3D" id="2.170.130.10">
    <property type="entry name" value="TonB-dependent receptor, plug domain"/>
    <property type="match status" value="1"/>
</dbReference>
<keyword evidence="5 7" id="KW-0472">Membrane</keyword>
<dbReference type="SUPFAM" id="SSF49464">
    <property type="entry name" value="Carboxypeptidase regulatory domain-like"/>
    <property type="match status" value="1"/>
</dbReference>
<dbReference type="SUPFAM" id="SSF56935">
    <property type="entry name" value="Porins"/>
    <property type="match status" value="1"/>
</dbReference>
<evidence type="ECO:0000259" key="8">
    <source>
        <dbReference type="Pfam" id="PF07715"/>
    </source>
</evidence>
<dbReference type="InterPro" id="IPR023996">
    <property type="entry name" value="TonB-dep_OMP_SusC/RagA"/>
</dbReference>
<keyword evidence="4 7" id="KW-0812">Transmembrane</keyword>
<dbReference type="Proteomes" id="UP000682802">
    <property type="component" value="Chromosome 2"/>
</dbReference>
<accession>A0ABX8H3F6</accession>
<comment type="subcellular location">
    <subcellularLocation>
        <location evidence="1 7">Cell outer membrane</location>
        <topology evidence="1 7">Multi-pass membrane protein</topology>
    </subcellularLocation>
</comment>
<dbReference type="InterPro" id="IPR012910">
    <property type="entry name" value="Plug_dom"/>
</dbReference>
<evidence type="ECO:0000313" key="9">
    <source>
        <dbReference type="EMBL" id="QWG09680.1"/>
    </source>
</evidence>
<evidence type="ECO:0000313" key="10">
    <source>
        <dbReference type="Proteomes" id="UP000682802"/>
    </source>
</evidence>
<organism evidence="9 10">
    <name type="scientific">Flammeovirga kamogawensis</name>
    <dbReference type="NCBI Taxonomy" id="373891"/>
    <lineage>
        <taxon>Bacteria</taxon>
        <taxon>Pseudomonadati</taxon>
        <taxon>Bacteroidota</taxon>
        <taxon>Cytophagia</taxon>
        <taxon>Cytophagales</taxon>
        <taxon>Flammeovirgaceae</taxon>
        <taxon>Flammeovirga</taxon>
    </lineage>
</organism>
<evidence type="ECO:0000256" key="6">
    <source>
        <dbReference type="ARBA" id="ARBA00023237"/>
    </source>
</evidence>
<dbReference type="Gene3D" id="2.60.40.1120">
    <property type="entry name" value="Carboxypeptidase-like, regulatory domain"/>
    <property type="match status" value="1"/>
</dbReference>
<proteinExistence type="inferred from homology"/>